<sequence>MICTAKEFATGIRGHWGIENCLHWVKDVVFKEDNSTIRMGNASANLSILRAIALNILRRNGHTSITIAQRFISHDIDKLLHLMKVKQPWGRRCVNKSGNCKGALAFLRLMIF</sequence>
<keyword evidence="3" id="KW-1185">Reference proteome</keyword>
<reference evidence="2 3" key="1">
    <citation type="journal article" date="2021" name="Int. J. Syst. Evol. Microbiol.">
        <title>Amazonocrinis nigriterrae gen. nov., sp. nov., Atlanticothrix silvestris gen. nov., sp. nov. and Dendronalium phyllosphericum gen. nov., sp. nov., nostocacean cyanobacteria from Brazilian environments.</title>
        <authorList>
            <person name="Alvarenga D.O."/>
            <person name="Andreote A.P.D."/>
            <person name="Branco L.H.Z."/>
            <person name="Delbaje E."/>
            <person name="Cruz R.B."/>
            <person name="Varani A.M."/>
            <person name="Fiore M.F."/>
        </authorList>
    </citation>
    <scope>NUCLEOTIDE SEQUENCE [LARGE SCALE GENOMIC DNA]</scope>
    <source>
        <strain evidence="2 3">CENA357</strain>
    </source>
</reference>
<dbReference type="InterPro" id="IPR047647">
    <property type="entry name" value="ISAs1_transpos"/>
</dbReference>
<name>A0A8J7L2V7_9CYAN</name>
<dbReference type="GO" id="GO:0003677">
    <property type="term" value="F:DNA binding"/>
    <property type="evidence" value="ECO:0007669"/>
    <property type="project" value="InterPro"/>
</dbReference>
<dbReference type="PANTHER" id="PTHR30298">
    <property type="entry name" value="H REPEAT-ASSOCIATED PREDICTED TRANSPOSASE"/>
    <property type="match status" value="1"/>
</dbReference>
<dbReference type="PANTHER" id="PTHR30298:SF0">
    <property type="entry name" value="PROTEIN YBFL-RELATED"/>
    <property type="match status" value="1"/>
</dbReference>
<gene>
    <name evidence="2" type="ORF">I8751_06930</name>
</gene>
<protein>
    <submittedName>
        <fullName evidence="2">ISAs1 family transposase</fullName>
    </submittedName>
</protein>
<organism evidence="2 3">
    <name type="scientific">Atlanticothrix silvestris CENA357</name>
    <dbReference type="NCBI Taxonomy" id="1725252"/>
    <lineage>
        <taxon>Bacteria</taxon>
        <taxon>Bacillati</taxon>
        <taxon>Cyanobacteriota</taxon>
        <taxon>Cyanophyceae</taxon>
        <taxon>Nostocales</taxon>
        <taxon>Nodulariaceae</taxon>
        <taxon>Atlanticothrix</taxon>
        <taxon>Atlanticothrix silvestris</taxon>
    </lineage>
</organism>
<feature type="domain" description="Transposase IS4-like" evidence="1">
    <location>
        <begin position="4"/>
        <end position="56"/>
    </location>
</feature>
<comment type="caution">
    <text evidence="2">The sequence shown here is derived from an EMBL/GenBank/DDBJ whole genome shotgun (WGS) entry which is preliminary data.</text>
</comment>
<dbReference type="Proteomes" id="UP000599391">
    <property type="component" value="Unassembled WGS sequence"/>
</dbReference>
<evidence type="ECO:0000313" key="3">
    <source>
        <dbReference type="Proteomes" id="UP000599391"/>
    </source>
</evidence>
<dbReference type="GO" id="GO:0004803">
    <property type="term" value="F:transposase activity"/>
    <property type="evidence" value="ECO:0007669"/>
    <property type="project" value="InterPro"/>
</dbReference>
<dbReference type="NCBIfam" id="NF033564">
    <property type="entry name" value="transpos_ISAs1"/>
    <property type="match status" value="1"/>
</dbReference>
<dbReference type="InterPro" id="IPR051698">
    <property type="entry name" value="Transposase_11-like"/>
</dbReference>
<proteinExistence type="predicted"/>
<dbReference type="EMBL" id="JAECZB010000010">
    <property type="protein sequence ID" value="MBH8552107.1"/>
    <property type="molecule type" value="Genomic_DNA"/>
</dbReference>
<evidence type="ECO:0000313" key="2">
    <source>
        <dbReference type="EMBL" id="MBH8552107.1"/>
    </source>
</evidence>
<evidence type="ECO:0000259" key="1">
    <source>
        <dbReference type="Pfam" id="PF01609"/>
    </source>
</evidence>
<dbReference type="Pfam" id="PF01609">
    <property type="entry name" value="DDE_Tnp_1"/>
    <property type="match status" value="1"/>
</dbReference>
<accession>A0A8J7L2V7</accession>
<dbReference type="InterPro" id="IPR002559">
    <property type="entry name" value="Transposase_11"/>
</dbReference>
<dbReference type="GO" id="GO:0006313">
    <property type="term" value="P:DNA transposition"/>
    <property type="evidence" value="ECO:0007669"/>
    <property type="project" value="InterPro"/>
</dbReference>
<dbReference type="AlphaFoldDB" id="A0A8J7L2V7"/>